<dbReference type="RefSeq" id="WP_097142973.1">
    <property type="nucleotide sequence ID" value="NZ_OBQD01000029.1"/>
</dbReference>
<dbReference type="EMBL" id="OBQD01000029">
    <property type="protein sequence ID" value="SOC47405.1"/>
    <property type="molecule type" value="Genomic_DNA"/>
</dbReference>
<evidence type="ECO:0000313" key="1">
    <source>
        <dbReference type="EMBL" id="SOC47405.1"/>
    </source>
</evidence>
<organism evidence="1 2">
    <name type="scientific">Rhizobium subbaraonis</name>
    <dbReference type="NCBI Taxonomy" id="908946"/>
    <lineage>
        <taxon>Bacteria</taxon>
        <taxon>Pseudomonadati</taxon>
        <taxon>Pseudomonadota</taxon>
        <taxon>Alphaproteobacteria</taxon>
        <taxon>Hyphomicrobiales</taxon>
        <taxon>Rhizobiaceae</taxon>
        <taxon>Rhizobium/Agrobacterium group</taxon>
        <taxon>Rhizobium</taxon>
    </lineage>
</organism>
<accession>A0A285UZQ9</accession>
<sequence>MTFAQMNRHSHHQPTVYDRSDVRVLRHVFRRATVHHRIEPHSERAMTLGRELLRFYSYGVRDTELLEHFATRK</sequence>
<reference evidence="1 2" key="1">
    <citation type="submission" date="2017-08" db="EMBL/GenBank/DDBJ databases">
        <authorList>
            <person name="de Groot N.N."/>
        </authorList>
    </citation>
    <scope>NUCLEOTIDE SEQUENCE [LARGE SCALE GENOMIC DNA]</scope>
    <source>
        <strain evidence="1 2">JC85</strain>
    </source>
</reference>
<protein>
    <submittedName>
        <fullName evidence="1">Uncharacterized protein</fullName>
    </submittedName>
</protein>
<proteinExistence type="predicted"/>
<gene>
    <name evidence="1" type="ORF">SAMN05892877_12935</name>
</gene>
<evidence type="ECO:0000313" key="2">
    <source>
        <dbReference type="Proteomes" id="UP000219167"/>
    </source>
</evidence>
<dbReference type="AlphaFoldDB" id="A0A285UZQ9"/>
<keyword evidence="2" id="KW-1185">Reference proteome</keyword>
<dbReference type="Proteomes" id="UP000219167">
    <property type="component" value="Unassembled WGS sequence"/>
</dbReference>
<name>A0A285UZQ9_9HYPH</name>